<evidence type="ECO:0000256" key="1">
    <source>
        <dbReference type="SAM" id="Phobius"/>
    </source>
</evidence>
<keyword evidence="1" id="KW-1133">Transmembrane helix</keyword>
<sequence>MSEIAGWFLFFAWLIFTICWIAAAWNAFDDD</sequence>
<comment type="caution">
    <text evidence="2">The sequence shown here is derived from an EMBL/GenBank/DDBJ whole genome shotgun (WGS) entry which is preliminary data.</text>
</comment>
<organism evidence="2">
    <name type="scientific">marine sediment metagenome</name>
    <dbReference type="NCBI Taxonomy" id="412755"/>
    <lineage>
        <taxon>unclassified sequences</taxon>
        <taxon>metagenomes</taxon>
        <taxon>ecological metagenomes</taxon>
    </lineage>
</organism>
<reference evidence="2" key="1">
    <citation type="journal article" date="2015" name="Nature">
        <title>Complex archaea that bridge the gap between prokaryotes and eukaryotes.</title>
        <authorList>
            <person name="Spang A."/>
            <person name="Saw J.H."/>
            <person name="Jorgensen S.L."/>
            <person name="Zaremba-Niedzwiedzka K."/>
            <person name="Martijn J."/>
            <person name="Lind A.E."/>
            <person name="van Eijk R."/>
            <person name="Schleper C."/>
            <person name="Guy L."/>
            <person name="Ettema T.J."/>
        </authorList>
    </citation>
    <scope>NUCLEOTIDE SEQUENCE</scope>
</reference>
<keyword evidence="1" id="KW-0812">Transmembrane</keyword>
<accession>A0A0F9JMX9</accession>
<gene>
    <name evidence="2" type="ORF">LCGC14_1435050</name>
</gene>
<feature type="transmembrane region" description="Helical" evidence="1">
    <location>
        <begin position="7"/>
        <end position="28"/>
    </location>
</feature>
<keyword evidence="1" id="KW-0472">Membrane</keyword>
<proteinExistence type="predicted"/>
<dbReference type="EMBL" id="LAZR01009713">
    <property type="protein sequence ID" value="KKM70998.1"/>
    <property type="molecule type" value="Genomic_DNA"/>
</dbReference>
<protein>
    <submittedName>
        <fullName evidence="2">Uncharacterized protein</fullName>
    </submittedName>
</protein>
<evidence type="ECO:0000313" key="2">
    <source>
        <dbReference type="EMBL" id="KKM70998.1"/>
    </source>
</evidence>
<dbReference type="AlphaFoldDB" id="A0A0F9JMX9"/>
<name>A0A0F9JMX9_9ZZZZ</name>